<proteinExistence type="inferred from homology"/>
<dbReference type="Proteomes" id="UP000194946">
    <property type="component" value="Unassembled WGS sequence"/>
</dbReference>
<dbReference type="NCBIfam" id="TIGR01730">
    <property type="entry name" value="RND_mfp"/>
    <property type="match status" value="1"/>
</dbReference>
<comment type="caution">
    <text evidence="8">The sequence shown here is derived from an EMBL/GenBank/DDBJ whole genome shotgun (WGS) entry which is preliminary data.</text>
</comment>
<feature type="domain" description="Multidrug resistance protein MdtA-like alpha-helical hairpin" evidence="4">
    <location>
        <begin position="114"/>
        <end position="170"/>
    </location>
</feature>
<dbReference type="InterPro" id="IPR058624">
    <property type="entry name" value="MdtA-like_HH"/>
</dbReference>
<dbReference type="InterPro" id="IPR006143">
    <property type="entry name" value="RND_pump_MFP"/>
</dbReference>
<dbReference type="Gene3D" id="2.40.420.20">
    <property type="match status" value="1"/>
</dbReference>
<dbReference type="EMBL" id="JOPB01000007">
    <property type="protein sequence ID" value="OUI78384.1"/>
    <property type="molecule type" value="Genomic_DNA"/>
</dbReference>
<comment type="subcellular location">
    <subcellularLocation>
        <location evidence="1">Cell envelope</location>
    </subcellularLocation>
</comment>
<comment type="similarity">
    <text evidence="2">Belongs to the membrane fusion protein (MFP) (TC 8.A.1) family.</text>
</comment>
<dbReference type="GO" id="GO:0015562">
    <property type="term" value="F:efflux transmembrane transporter activity"/>
    <property type="evidence" value="ECO:0007669"/>
    <property type="project" value="TreeGrafter"/>
</dbReference>
<evidence type="ECO:0000256" key="1">
    <source>
        <dbReference type="ARBA" id="ARBA00004196"/>
    </source>
</evidence>
<dbReference type="SUPFAM" id="SSF111369">
    <property type="entry name" value="HlyD-like secretion proteins"/>
    <property type="match status" value="1"/>
</dbReference>
<accession>A0A251ZUP3</accession>
<dbReference type="Pfam" id="PF25954">
    <property type="entry name" value="Beta-barrel_RND_2"/>
    <property type="match status" value="1"/>
</dbReference>
<dbReference type="RefSeq" id="WP_086632399.1">
    <property type="nucleotide sequence ID" value="NZ_JOPB01000007.1"/>
</dbReference>
<dbReference type="InterPro" id="IPR058792">
    <property type="entry name" value="Beta-barrel_RND_2"/>
</dbReference>
<dbReference type="Gene3D" id="1.10.287.470">
    <property type="entry name" value="Helix hairpin bin"/>
    <property type="match status" value="1"/>
</dbReference>
<reference evidence="9" key="1">
    <citation type="submission" date="2014-06" db="EMBL/GenBank/DDBJ databases">
        <authorList>
            <person name="Winans N.J."/>
            <person name="Newell P.D."/>
            <person name="Douglas A.E."/>
        </authorList>
    </citation>
    <scope>NUCLEOTIDE SEQUENCE [LARGE SCALE GENOMIC DNA]</scope>
    <source>
        <strain evidence="9">DmL_052</strain>
    </source>
</reference>
<keyword evidence="3" id="KW-0813">Transport</keyword>
<dbReference type="PANTHER" id="PTHR30469">
    <property type="entry name" value="MULTIDRUG RESISTANCE PROTEIN MDTA"/>
    <property type="match status" value="1"/>
</dbReference>
<dbReference type="PANTHER" id="PTHR30469:SF37">
    <property type="entry name" value="RAGD PROTEIN"/>
    <property type="match status" value="1"/>
</dbReference>
<evidence type="ECO:0000256" key="2">
    <source>
        <dbReference type="ARBA" id="ARBA00009477"/>
    </source>
</evidence>
<dbReference type="InterPro" id="IPR058627">
    <property type="entry name" value="MdtA-like_C"/>
</dbReference>
<dbReference type="GO" id="GO:1990281">
    <property type="term" value="C:efflux pump complex"/>
    <property type="evidence" value="ECO:0007669"/>
    <property type="project" value="TreeGrafter"/>
</dbReference>
<evidence type="ECO:0000259" key="4">
    <source>
        <dbReference type="Pfam" id="PF25876"/>
    </source>
</evidence>
<dbReference type="Pfam" id="PF25876">
    <property type="entry name" value="HH_MFP_RND"/>
    <property type="match status" value="1"/>
</dbReference>
<evidence type="ECO:0000259" key="5">
    <source>
        <dbReference type="Pfam" id="PF25917"/>
    </source>
</evidence>
<evidence type="ECO:0000313" key="9">
    <source>
        <dbReference type="Proteomes" id="UP000194946"/>
    </source>
</evidence>
<evidence type="ECO:0000256" key="3">
    <source>
        <dbReference type="ARBA" id="ARBA00022448"/>
    </source>
</evidence>
<feature type="domain" description="Multidrug resistance protein MdtA-like barrel-sandwich hybrid" evidence="5">
    <location>
        <begin position="75"/>
        <end position="207"/>
    </location>
</feature>
<feature type="domain" description="CusB-like beta-barrel" evidence="6">
    <location>
        <begin position="232"/>
        <end position="304"/>
    </location>
</feature>
<evidence type="ECO:0000259" key="6">
    <source>
        <dbReference type="Pfam" id="PF25954"/>
    </source>
</evidence>
<dbReference type="AlphaFoldDB" id="A0A251ZUP3"/>
<dbReference type="InterPro" id="IPR058625">
    <property type="entry name" value="MdtA-like_BSH"/>
</dbReference>
<evidence type="ECO:0000313" key="8">
    <source>
        <dbReference type="EMBL" id="OUI78384.1"/>
    </source>
</evidence>
<protein>
    <submittedName>
        <fullName evidence="8">Multidrug transporter</fullName>
    </submittedName>
</protein>
<keyword evidence="9" id="KW-1185">Reference proteome</keyword>
<dbReference type="Pfam" id="PF25917">
    <property type="entry name" value="BSH_RND"/>
    <property type="match status" value="1"/>
</dbReference>
<gene>
    <name evidence="8" type="ORF">HK18_10160</name>
</gene>
<name>A0A251ZUP3_9PROT</name>
<dbReference type="Gene3D" id="2.40.30.170">
    <property type="match status" value="1"/>
</dbReference>
<evidence type="ECO:0000259" key="7">
    <source>
        <dbReference type="Pfam" id="PF25967"/>
    </source>
</evidence>
<dbReference type="Pfam" id="PF25967">
    <property type="entry name" value="RND-MFP_C"/>
    <property type="match status" value="1"/>
</dbReference>
<feature type="domain" description="Multidrug resistance protein MdtA-like C-terminal permuted SH3" evidence="7">
    <location>
        <begin position="308"/>
        <end position="363"/>
    </location>
</feature>
<dbReference type="Gene3D" id="2.40.50.100">
    <property type="match status" value="1"/>
</dbReference>
<sequence length="416" mass="45223">MSGFSKKTKVIFGVIVIGAVVYTGVEIFQREQNVHHLVKEAKKDSSPKVQFINPQTGPTVRNLTLPGNITAWYQAPIYAQVSGYVQRWNKDFGADVKGGDLLATIDTPGLDAEYAAAKANLKVAQTRAQLAKVTAQRWKALSGTKAVSQQEVDVQIANAKVQDALVDAASHQVARFEALQGFKSIRAPFDGVVTSRLTDVGDFVNDNGDLSRSGKATELFTVADIHRLRVFVDVPQDYSSILKPGVTAEVTAIQYPDKVFKANYLTSARAFNTTTRTVTTELTVDNASHLLWPGTFVNVHFVAPSDPNILILPEQALIFRAQGMQVAVIGADNRVRMHNVTLGNNLGNSVQVLSGITKNDRIVNNPSAGLLDGQLVQVVDSTPGYNDGFKNTDKIVTKHENDSLKKNAAQPEEVQQ</sequence>
<organism evidence="8 9">
    <name type="scientific">Commensalibacter intestini</name>
    <dbReference type="NCBI Taxonomy" id="479936"/>
    <lineage>
        <taxon>Bacteria</taxon>
        <taxon>Pseudomonadati</taxon>
        <taxon>Pseudomonadota</taxon>
        <taxon>Alphaproteobacteria</taxon>
        <taxon>Acetobacterales</taxon>
        <taxon>Acetobacteraceae</taxon>
    </lineage>
</organism>